<comment type="caution">
    <text evidence="5">The sequence shown here is derived from an EMBL/GenBank/DDBJ whole genome shotgun (WGS) entry which is preliminary data.</text>
</comment>
<sequence length="533" mass="61855">MKKNAIILAAGKSSNFAPFTYEKPKGIFCVKGEILIERQIKQLHEAGVEEIYIVVGYMKEKFFYLEEKYGVRLLVNNTFAEKGNLYSLYVAREHLANTYICCADHYFVENPFLEENPLNLSYRACTYYQGKFREFGVDYSDAMVITDVSVGGMDQMAMVGHAYFNATFSAKFKRCMEQEIDTFRVADMFWEEFYAKHLKEMTLYLKKFDNQSILEFEGIEDLRQFDSEFLLNVDSDIISNICSVLKCNPNDINDIDVINAGLTNVSFGFKINGEGYVYRHPGGTAGNLIDRRAELFAQNAAYAMGIDKSVIYMDISGWKISHYVKNAAYCDFEGSDKQLETAMNYLHKLHKVKVDSDIKIFDNVAEGKKLMQIASLTKGNLFREFHEIIIKIEKLYFEIQKDAERLGYQRVLCHNDTYAPNYLRDDEENVYLIDWEYAGLNYAANDIGCILCRYDWSDEQIARYLKAYMGRTLTAEEHRFFYAFIPISAFYWFCWGLYKGSVGDDDSFFFLPSYRNLVRFVDKALNSYGIMEI</sequence>
<dbReference type="SUPFAM" id="SSF53448">
    <property type="entry name" value="Nucleotide-diphospho-sugar transferases"/>
    <property type="match status" value="1"/>
</dbReference>
<dbReference type="GO" id="GO:0016779">
    <property type="term" value="F:nucleotidyltransferase activity"/>
    <property type="evidence" value="ECO:0007669"/>
    <property type="project" value="UniProtKB-KW"/>
</dbReference>
<proteinExistence type="predicted"/>
<evidence type="ECO:0000256" key="2">
    <source>
        <dbReference type="ARBA" id="ARBA00022695"/>
    </source>
</evidence>
<evidence type="ECO:0000259" key="4">
    <source>
        <dbReference type="Pfam" id="PF12804"/>
    </source>
</evidence>
<dbReference type="PANTHER" id="PTHR43584:SF5">
    <property type="entry name" value="PROTEIN LICC"/>
    <property type="match status" value="1"/>
</dbReference>
<accession>A0A6L6XHE9</accession>
<dbReference type="RefSeq" id="WP_157350518.1">
    <property type="nucleotide sequence ID" value="NZ_WGGT01000010.1"/>
</dbReference>
<dbReference type="AlphaFoldDB" id="A0A6L6XHE9"/>
<dbReference type="Pfam" id="PF01636">
    <property type="entry name" value="APH"/>
    <property type="match status" value="1"/>
</dbReference>
<protein>
    <submittedName>
        <fullName evidence="5">Phosphotransferase</fullName>
    </submittedName>
</protein>
<dbReference type="Gene3D" id="3.30.200.20">
    <property type="entry name" value="Phosphorylase Kinase, domain 1"/>
    <property type="match status" value="1"/>
</dbReference>
<dbReference type="InterPro" id="IPR025877">
    <property type="entry name" value="MobA-like_NTP_Trfase"/>
</dbReference>
<reference evidence="5 6" key="1">
    <citation type="submission" date="2019-10" db="EMBL/GenBank/DDBJ databases">
        <title>Roseburia spp. ameliorate alcoholic fatty liver via restoration of gut barrier function.</title>
        <authorList>
            <person name="Seo B."/>
            <person name="Ko G."/>
        </authorList>
    </citation>
    <scope>NUCLEOTIDE SEQUENCE [LARGE SCALE GENOMIC DNA]</scope>
    <source>
        <strain evidence="5 6">SNUG30017</strain>
    </source>
</reference>
<feature type="domain" description="MobA-like NTP transferase" evidence="4">
    <location>
        <begin position="5"/>
        <end position="114"/>
    </location>
</feature>
<name>A0A6L6XHE9_9FIRM</name>
<dbReference type="InterPro" id="IPR050065">
    <property type="entry name" value="GlmU-like"/>
</dbReference>
<dbReference type="PANTHER" id="PTHR43584">
    <property type="entry name" value="NUCLEOTIDYL TRANSFERASE"/>
    <property type="match status" value="1"/>
</dbReference>
<evidence type="ECO:0000256" key="1">
    <source>
        <dbReference type="ARBA" id="ARBA00022679"/>
    </source>
</evidence>
<gene>
    <name evidence="5" type="ORF">GCK47_09295</name>
</gene>
<organism evidence="5 6">
    <name type="scientific">Roseburia intestinalis</name>
    <dbReference type="NCBI Taxonomy" id="166486"/>
    <lineage>
        <taxon>Bacteria</taxon>
        <taxon>Bacillati</taxon>
        <taxon>Bacillota</taxon>
        <taxon>Clostridia</taxon>
        <taxon>Lachnospirales</taxon>
        <taxon>Lachnospiraceae</taxon>
        <taxon>Roseburia</taxon>
    </lineage>
</organism>
<keyword evidence="2" id="KW-0548">Nucleotidyltransferase</keyword>
<dbReference type="InterPro" id="IPR029044">
    <property type="entry name" value="Nucleotide-diphossugar_trans"/>
</dbReference>
<dbReference type="Gene3D" id="3.90.1200.10">
    <property type="match status" value="1"/>
</dbReference>
<keyword evidence="1 5" id="KW-0808">Transferase</keyword>
<dbReference type="CDD" id="cd05151">
    <property type="entry name" value="ChoK-like"/>
    <property type="match status" value="1"/>
</dbReference>
<evidence type="ECO:0000313" key="5">
    <source>
        <dbReference type="EMBL" id="MVQ45896.1"/>
    </source>
</evidence>
<evidence type="ECO:0000313" key="6">
    <source>
        <dbReference type="Proteomes" id="UP000479531"/>
    </source>
</evidence>
<dbReference type="EMBL" id="WGGT01000010">
    <property type="protein sequence ID" value="MVQ45896.1"/>
    <property type="molecule type" value="Genomic_DNA"/>
</dbReference>
<dbReference type="Proteomes" id="UP000479531">
    <property type="component" value="Unassembled WGS sequence"/>
</dbReference>
<dbReference type="Pfam" id="PF12804">
    <property type="entry name" value="NTP_transf_3"/>
    <property type="match status" value="1"/>
</dbReference>
<dbReference type="Gene3D" id="3.90.550.10">
    <property type="entry name" value="Spore Coat Polysaccharide Biosynthesis Protein SpsA, Chain A"/>
    <property type="match status" value="1"/>
</dbReference>
<dbReference type="InterPro" id="IPR011009">
    <property type="entry name" value="Kinase-like_dom_sf"/>
</dbReference>
<evidence type="ECO:0000259" key="3">
    <source>
        <dbReference type="Pfam" id="PF01636"/>
    </source>
</evidence>
<feature type="domain" description="Aminoglycoside phosphotransferase" evidence="3">
    <location>
        <begin position="333"/>
        <end position="472"/>
    </location>
</feature>
<dbReference type="SUPFAM" id="SSF56112">
    <property type="entry name" value="Protein kinase-like (PK-like)"/>
    <property type="match status" value="1"/>
</dbReference>
<dbReference type="InterPro" id="IPR002575">
    <property type="entry name" value="Aminoglycoside_PTrfase"/>
</dbReference>